<dbReference type="PANTHER" id="PTHR18964">
    <property type="entry name" value="ROK (REPRESSOR, ORF, KINASE) FAMILY"/>
    <property type="match status" value="1"/>
</dbReference>
<name>X1H3G5_9ZZZZ</name>
<comment type="caution">
    <text evidence="1">The sequence shown here is derived from an EMBL/GenBank/DDBJ whole genome shotgun (WGS) entry which is preliminary data.</text>
</comment>
<dbReference type="PANTHER" id="PTHR18964:SF149">
    <property type="entry name" value="BIFUNCTIONAL UDP-N-ACETYLGLUCOSAMINE 2-EPIMERASE_N-ACETYLMANNOSAMINE KINASE"/>
    <property type="match status" value="1"/>
</dbReference>
<proteinExistence type="predicted"/>
<dbReference type="InterPro" id="IPR043129">
    <property type="entry name" value="ATPase_NBD"/>
</dbReference>
<dbReference type="InterPro" id="IPR000600">
    <property type="entry name" value="ROK"/>
</dbReference>
<gene>
    <name evidence="1" type="ORF">S03H2_11104</name>
</gene>
<feature type="non-terminal residue" evidence="1">
    <location>
        <position position="1"/>
    </location>
</feature>
<protein>
    <recommendedName>
        <fullName evidence="2">ROK family protein</fullName>
    </recommendedName>
</protein>
<evidence type="ECO:0008006" key="2">
    <source>
        <dbReference type="Google" id="ProtNLM"/>
    </source>
</evidence>
<dbReference type="EMBL" id="BARU01005676">
    <property type="protein sequence ID" value="GAH39823.1"/>
    <property type="molecule type" value="Genomic_DNA"/>
</dbReference>
<dbReference type="Gene3D" id="3.30.420.40">
    <property type="match status" value="2"/>
</dbReference>
<accession>X1H3G5</accession>
<sequence length="263" mass="29514">SIVIVDFDKNPIYKDTVDFDKETDAQTATEILQRLIAESIQKSGIPRKKVLGFGIGSPGRIDIDQGREMYYAEIADMDDFPLKSIIERKFKIPVYINNNSLVLALSEYRYGEAKGIDSLLAILIRTGMGGSFISGGKIFVNQDKTALELGHMSVDINGRDCQCGAKGCLESYLSEGAIISDLQKYIPVKTVEEIENYLLQQEPRVISELEEKGRILARIARNKIENDQYISQRNIVKIIAEKYDPLFCGLGASDLVFDHFFDI</sequence>
<dbReference type="AlphaFoldDB" id="X1H3G5"/>
<evidence type="ECO:0000313" key="1">
    <source>
        <dbReference type="EMBL" id="GAH39823.1"/>
    </source>
</evidence>
<organism evidence="1">
    <name type="scientific">marine sediment metagenome</name>
    <dbReference type="NCBI Taxonomy" id="412755"/>
    <lineage>
        <taxon>unclassified sequences</taxon>
        <taxon>metagenomes</taxon>
        <taxon>ecological metagenomes</taxon>
    </lineage>
</organism>
<reference evidence="1" key="1">
    <citation type="journal article" date="2014" name="Front. Microbiol.">
        <title>High frequency of phylogenetically diverse reductive dehalogenase-homologous genes in deep subseafloor sedimentary metagenomes.</title>
        <authorList>
            <person name="Kawai M."/>
            <person name="Futagami T."/>
            <person name="Toyoda A."/>
            <person name="Takaki Y."/>
            <person name="Nishi S."/>
            <person name="Hori S."/>
            <person name="Arai W."/>
            <person name="Tsubouchi T."/>
            <person name="Morono Y."/>
            <person name="Uchiyama I."/>
            <person name="Ito T."/>
            <person name="Fujiyama A."/>
            <person name="Inagaki F."/>
            <person name="Takami H."/>
        </authorList>
    </citation>
    <scope>NUCLEOTIDE SEQUENCE</scope>
    <source>
        <strain evidence="1">Expedition CK06-06</strain>
    </source>
</reference>
<dbReference type="SUPFAM" id="SSF53067">
    <property type="entry name" value="Actin-like ATPase domain"/>
    <property type="match status" value="1"/>
</dbReference>
<dbReference type="Pfam" id="PF00480">
    <property type="entry name" value="ROK"/>
    <property type="match status" value="1"/>
</dbReference>